<dbReference type="Proteomes" id="UP000823388">
    <property type="component" value="Chromosome 7K"/>
</dbReference>
<keyword evidence="3" id="KW-1185">Reference proteome</keyword>
<name>A0A8T0Q898_PANVG</name>
<feature type="region of interest" description="Disordered" evidence="1">
    <location>
        <begin position="101"/>
        <end position="123"/>
    </location>
</feature>
<organism evidence="2 3">
    <name type="scientific">Panicum virgatum</name>
    <name type="common">Blackwell switchgrass</name>
    <dbReference type="NCBI Taxonomy" id="38727"/>
    <lineage>
        <taxon>Eukaryota</taxon>
        <taxon>Viridiplantae</taxon>
        <taxon>Streptophyta</taxon>
        <taxon>Embryophyta</taxon>
        <taxon>Tracheophyta</taxon>
        <taxon>Spermatophyta</taxon>
        <taxon>Magnoliopsida</taxon>
        <taxon>Liliopsida</taxon>
        <taxon>Poales</taxon>
        <taxon>Poaceae</taxon>
        <taxon>PACMAD clade</taxon>
        <taxon>Panicoideae</taxon>
        <taxon>Panicodae</taxon>
        <taxon>Paniceae</taxon>
        <taxon>Panicinae</taxon>
        <taxon>Panicum</taxon>
        <taxon>Panicum sect. Hiantes</taxon>
    </lineage>
</organism>
<evidence type="ECO:0000313" key="2">
    <source>
        <dbReference type="EMBL" id="KAG2570120.1"/>
    </source>
</evidence>
<feature type="compositionally biased region" description="Pro residues" evidence="1">
    <location>
        <begin position="52"/>
        <end position="64"/>
    </location>
</feature>
<reference evidence="2 3" key="1">
    <citation type="submission" date="2020-05" db="EMBL/GenBank/DDBJ databases">
        <title>WGS assembly of Panicum virgatum.</title>
        <authorList>
            <person name="Lovell J.T."/>
            <person name="Jenkins J."/>
            <person name="Shu S."/>
            <person name="Juenger T.E."/>
            <person name="Schmutz J."/>
        </authorList>
    </citation>
    <scope>NUCLEOTIDE SEQUENCE [LARGE SCALE GENOMIC DNA]</scope>
    <source>
        <strain evidence="3">cv. AP13</strain>
    </source>
</reference>
<comment type="caution">
    <text evidence="2">The sequence shown here is derived from an EMBL/GenBank/DDBJ whole genome shotgun (WGS) entry which is preliminary data.</text>
</comment>
<proteinExistence type="predicted"/>
<dbReference type="AlphaFoldDB" id="A0A8T0Q898"/>
<dbReference type="EMBL" id="CM029049">
    <property type="protein sequence ID" value="KAG2570120.1"/>
    <property type="molecule type" value="Genomic_DNA"/>
</dbReference>
<feature type="region of interest" description="Disordered" evidence="1">
    <location>
        <begin position="47"/>
        <end position="68"/>
    </location>
</feature>
<accession>A0A8T0Q898</accession>
<evidence type="ECO:0000313" key="3">
    <source>
        <dbReference type="Proteomes" id="UP000823388"/>
    </source>
</evidence>
<evidence type="ECO:0000256" key="1">
    <source>
        <dbReference type="SAM" id="MobiDB-lite"/>
    </source>
</evidence>
<protein>
    <submittedName>
        <fullName evidence="2">Uncharacterized protein</fullName>
    </submittedName>
</protein>
<sequence length="123" mass="13304">MLSTNGRSIHKGIPLTQTCGVHWSVRDPRRGFEFYWAPILPPKPKAIARNVPPTPRAKGPPAPATPSLQGICENLPQLPISMAASLALGIVAHFPSRPPLAFPLCPSSPPKATDPKLPPRRQR</sequence>
<gene>
    <name evidence="2" type="ORF">PVAP13_7KG047209</name>
</gene>